<protein>
    <submittedName>
        <fullName evidence="2">Uncharacterized protein</fullName>
    </submittedName>
</protein>
<proteinExistence type="predicted"/>
<dbReference type="EMBL" id="PPEA01000906">
    <property type="protein sequence ID" value="PQM44209.1"/>
    <property type="molecule type" value="Genomic_DNA"/>
</dbReference>
<name>A0A2S8BC30_9MYCO</name>
<dbReference type="Proteomes" id="UP000238296">
    <property type="component" value="Unassembled WGS sequence"/>
</dbReference>
<gene>
    <name evidence="2" type="ORF">C1Y40_05631</name>
</gene>
<dbReference type="AlphaFoldDB" id="A0A2S8BC30"/>
<accession>A0A2S8BC30</accession>
<organism evidence="2 3">
    <name type="scientific">Mycobacterium talmoniae</name>
    <dbReference type="NCBI Taxonomy" id="1858794"/>
    <lineage>
        <taxon>Bacteria</taxon>
        <taxon>Bacillati</taxon>
        <taxon>Actinomycetota</taxon>
        <taxon>Actinomycetes</taxon>
        <taxon>Mycobacteriales</taxon>
        <taxon>Mycobacteriaceae</taxon>
        <taxon>Mycobacterium</taxon>
    </lineage>
</organism>
<feature type="region of interest" description="Disordered" evidence="1">
    <location>
        <begin position="232"/>
        <end position="278"/>
    </location>
</feature>
<comment type="caution">
    <text evidence="2">The sequence shown here is derived from an EMBL/GenBank/DDBJ whole genome shotgun (WGS) entry which is preliminary data.</text>
</comment>
<evidence type="ECO:0000313" key="3">
    <source>
        <dbReference type="Proteomes" id="UP000238296"/>
    </source>
</evidence>
<evidence type="ECO:0000256" key="1">
    <source>
        <dbReference type="SAM" id="MobiDB-lite"/>
    </source>
</evidence>
<reference evidence="2 3" key="1">
    <citation type="journal article" date="2017" name="Int. J. Syst. Evol. Microbiol.">
        <title>Mycobacterium talmoniae sp. nov., a slowly growing mycobacterium isolated from human respiratory samples.</title>
        <authorList>
            <person name="Davidson R.M."/>
            <person name="DeGroote M.A."/>
            <person name="Marola J.L."/>
            <person name="Buss S."/>
            <person name="Jones V."/>
            <person name="McNeil M.R."/>
            <person name="Freifeld A.G."/>
            <person name="Elaine Epperson L."/>
            <person name="Hasan N.A."/>
            <person name="Jackson M."/>
            <person name="Iwen P.C."/>
            <person name="Salfinger M."/>
            <person name="Strong M."/>
        </authorList>
    </citation>
    <scope>NUCLEOTIDE SEQUENCE [LARGE SCALE GENOMIC DNA]</scope>
    <source>
        <strain evidence="2 3">ATCC BAA-2683</strain>
    </source>
</reference>
<evidence type="ECO:0000313" key="2">
    <source>
        <dbReference type="EMBL" id="PQM44209.1"/>
    </source>
</evidence>
<feature type="compositionally biased region" description="Low complexity" evidence="1">
    <location>
        <begin position="268"/>
        <end position="278"/>
    </location>
</feature>
<sequence length="278" mass="30968">MTALRGVQRGQRRRQRRLRRVAVVRRCHHGEDVVELADQVPLEFAGSQRGVQFSCLDRVLDVDFQLLELLLAVLGRLVRLQDCLKHLPIEFGDVGVQPRQRGFGVFHRLRCRTALPVIGGRCRLSRSRRVRRGARRRDRRPGAGVEEPRSLLVDLGEDRVELFGRRHHRQGRHQGDGHFGGGQPGLPGVLLPGAVLHVLHRGADLVGRCHRLGQHQRAGRAPRINPSMAVTVPSGDAPNNSPTGLGVGWRVSPRPWPSRRRAAPRPGPAASRRIGGLR</sequence>